<organism evidence="1 2">
    <name type="scientific">Fulvivirga kasyanovii</name>
    <dbReference type="NCBI Taxonomy" id="396812"/>
    <lineage>
        <taxon>Bacteria</taxon>
        <taxon>Pseudomonadati</taxon>
        <taxon>Bacteroidota</taxon>
        <taxon>Cytophagia</taxon>
        <taxon>Cytophagales</taxon>
        <taxon>Fulvivirgaceae</taxon>
        <taxon>Fulvivirga</taxon>
    </lineage>
</organism>
<sequence>MFPVILLGGCGVYSFTGVAITAETISIDMFYNDAEGGPPDMAQTFTNEIRDYYQSNTNLTLVEDDGELQLEGVITGYRLTPIAPTATNNDQLGGSTSALTRLTITVQATYINTQDDQFNFENRSFSFYSDFDSNQNLTTIEDQLLEEIFDQIILDIFNASVANW</sequence>
<dbReference type="EMBL" id="SMLW01000318">
    <property type="protein sequence ID" value="MTI23859.1"/>
    <property type="molecule type" value="Genomic_DNA"/>
</dbReference>
<dbReference type="InterPro" id="IPR007485">
    <property type="entry name" value="LPS_assembly_LptE"/>
</dbReference>
<evidence type="ECO:0000313" key="1">
    <source>
        <dbReference type="EMBL" id="MTI23859.1"/>
    </source>
</evidence>
<reference evidence="1 2" key="1">
    <citation type="submission" date="2019-02" db="EMBL/GenBank/DDBJ databases">
        <authorList>
            <person name="Goldberg S.R."/>
            <person name="Haltli B.A."/>
            <person name="Correa H."/>
            <person name="Russell K.G."/>
        </authorList>
    </citation>
    <scope>NUCLEOTIDE SEQUENCE [LARGE SCALE GENOMIC DNA]</scope>
    <source>
        <strain evidence="1 2">JCM 16186</strain>
    </source>
</reference>
<evidence type="ECO:0000313" key="2">
    <source>
        <dbReference type="Proteomes" id="UP000798808"/>
    </source>
</evidence>
<dbReference type="Pfam" id="PF04390">
    <property type="entry name" value="LptE"/>
    <property type="match status" value="1"/>
</dbReference>
<keyword evidence="2" id="KW-1185">Reference proteome</keyword>
<proteinExistence type="predicted"/>
<evidence type="ECO:0008006" key="3">
    <source>
        <dbReference type="Google" id="ProtNLM"/>
    </source>
</evidence>
<protein>
    <recommendedName>
        <fullName evidence="3">LptE family protein</fullName>
    </recommendedName>
</protein>
<accession>A0ABW9RIK0</accession>
<gene>
    <name evidence="1" type="ORF">E1163_02740</name>
</gene>
<name>A0ABW9RIK0_9BACT</name>
<dbReference type="Proteomes" id="UP000798808">
    <property type="component" value="Unassembled WGS sequence"/>
</dbReference>
<comment type="caution">
    <text evidence="1">The sequence shown here is derived from an EMBL/GenBank/DDBJ whole genome shotgun (WGS) entry which is preliminary data.</text>
</comment>